<gene>
    <name evidence="2" type="ORF">OUZ56_003410</name>
</gene>
<feature type="region of interest" description="Disordered" evidence="1">
    <location>
        <begin position="43"/>
        <end position="67"/>
    </location>
</feature>
<feature type="compositionally biased region" description="Basic and acidic residues" evidence="1">
    <location>
        <begin position="439"/>
        <end position="449"/>
    </location>
</feature>
<sequence length="510" mass="54704">MSSTLSSVSSSSSFPSPSCFDSDSRATSFLCCDISSCSRTERERREMERDLDRRGSRRRGRVSPAVMGPACLPATPSTISQLRGGFKSLLAEFGRFRPKKCALLFGRTFLCSMVRDASDGRKLKSLGHSGVRPSTAASSSWPSRSSGSTTGSKSGRLVSPVLCNPPVAVCPLLLRNVIGGRVHELTSFWPSLTADGRVLESISSEVKILFVDVPAQISPVANMRFNAETRVICSAERVALVAKVVVEKILTEDMCFVSGVFGIPKSSASRVSLRLMMNKITSVHYVNKLGGSRSEHLCHISAVIVVWCEPRAITINAVISSGCAKCNCRSALKGVSGLQRLEAQSSIIQSTESSLEPKGRLVRFHGEQTAGPVCQLGPSTRHNSGRRVQHRLVRLRRLRIPAISSSSEVFDEDNEVENGADVSDSILASLAVVPIPSRTDMRAGRDPAKGKVSVGSGRPAAPAVRVASTNRLEIVRGQYEDSGLSNGVMDLLLGGAQQIGFLPVCMGWLA</sequence>
<feature type="region of interest" description="Disordered" evidence="1">
    <location>
        <begin position="122"/>
        <end position="154"/>
    </location>
</feature>
<organism evidence="2 3">
    <name type="scientific">Daphnia magna</name>
    <dbReference type="NCBI Taxonomy" id="35525"/>
    <lineage>
        <taxon>Eukaryota</taxon>
        <taxon>Metazoa</taxon>
        <taxon>Ecdysozoa</taxon>
        <taxon>Arthropoda</taxon>
        <taxon>Crustacea</taxon>
        <taxon>Branchiopoda</taxon>
        <taxon>Diplostraca</taxon>
        <taxon>Cladocera</taxon>
        <taxon>Anomopoda</taxon>
        <taxon>Daphniidae</taxon>
        <taxon>Daphnia</taxon>
    </lineage>
</organism>
<reference evidence="2 3" key="1">
    <citation type="journal article" date="2023" name="Nucleic Acids Res.">
        <title>The hologenome of Daphnia magna reveals possible DNA methylation and microbiome-mediated evolution of the host genome.</title>
        <authorList>
            <person name="Chaturvedi A."/>
            <person name="Li X."/>
            <person name="Dhandapani V."/>
            <person name="Marshall H."/>
            <person name="Kissane S."/>
            <person name="Cuenca-Cambronero M."/>
            <person name="Asole G."/>
            <person name="Calvet F."/>
            <person name="Ruiz-Romero M."/>
            <person name="Marangio P."/>
            <person name="Guigo R."/>
            <person name="Rago D."/>
            <person name="Mirbahai L."/>
            <person name="Eastwood N."/>
            <person name="Colbourne J.K."/>
            <person name="Zhou J."/>
            <person name="Mallon E."/>
            <person name="Orsini L."/>
        </authorList>
    </citation>
    <scope>NUCLEOTIDE SEQUENCE [LARGE SCALE GENOMIC DNA]</scope>
    <source>
        <strain evidence="2">LRV0_1</strain>
    </source>
</reference>
<protein>
    <submittedName>
        <fullName evidence="2">Uncharacterized protein</fullName>
    </submittedName>
</protein>
<feature type="region of interest" description="Disordered" evidence="1">
    <location>
        <begin position="439"/>
        <end position="459"/>
    </location>
</feature>
<evidence type="ECO:0000256" key="1">
    <source>
        <dbReference type="SAM" id="MobiDB-lite"/>
    </source>
</evidence>
<name>A0ABR0A8P3_9CRUS</name>
<feature type="region of interest" description="Disordered" evidence="1">
    <location>
        <begin position="1"/>
        <end position="24"/>
    </location>
</feature>
<feature type="compositionally biased region" description="Low complexity" evidence="1">
    <location>
        <begin position="1"/>
        <end position="21"/>
    </location>
</feature>
<feature type="compositionally biased region" description="Low complexity" evidence="1">
    <location>
        <begin position="132"/>
        <end position="154"/>
    </location>
</feature>
<evidence type="ECO:0000313" key="2">
    <source>
        <dbReference type="EMBL" id="KAK4021495.1"/>
    </source>
</evidence>
<evidence type="ECO:0000313" key="3">
    <source>
        <dbReference type="Proteomes" id="UP001234178"/>
    </source>
</evidence>
<feature type="compositionally biased region" description="Basic and acidic residues" evidence="1">
    <location>
        <begin position="43"/>
        <end position="54"/>
    </location>
</feature>
<keyword evidence="3" id="KW-1185">Reference proteome</keyword>
<accession>A0ABR0A8P3</accession>
<dbReference type="Proteomes" id="UP001234178">
    <property type="component" value="Unassembled WGS sequence"/>
</dbReference>
<proteinExistence type="predicted"/>
<dbReference type="EMBL" id="JAOYFB010000036">
    <property type="protein sequence ID" value="KAK4021495.1"/>
    <property type="molecule type" value="Genomic_DNA"/>
</dbReference>
<comment type="caution">
    <text evidence="2">The sequence shown here is derived from an EMBL/GenBank/DDBJ whole genome shotgun (WGS) entry which is preliminary data.</text>
</comment>